<feature type="compositionally biased region" description="Acidic residues" evidence="2">
    <location>
        <begin position="4036"/>
        <end position="4045"/>
    </location>
</feature>
<feature type="compositionally biased region" description="Basic and acidic residues" evidence="2">
    <location>
        <begin position="1531"/>
        <end position="1556"/>
    </location>
</feature>
<feature type="compositionally biased region" description="Low complexity" evidence="2">
    <location>
        <begin position="2440"/>
        <end position="2450"/>
    </location>
</feature>
<feature type="compositionally biased region" description="Polar residues" evidence="2">
    <location>
        <begin position="353"/>
        <end position="366"/>
    </location>
</feature>
<feature type="compositionally biased region" description="Basic and acidic residues" evidence="2">
    <location>
        <begin position="584"/>
        <end position="596"/>
    </location>
</feature>
<feature type="compositionally biased region" description="Basic and acidic residues" evidence="2">
    <location>
        <begin position="3472"/>
        <end position="3484"/>
    </location>
</feature>
<feature type="compositionally biased region" description="Basic and acidic residues" evidence="2">
    <location>
        <begin position="1626"/>
        <end position="1639"/>
    </location>
</feature>
<feature type="compositionally biased region" description="Basic and acidic residues" evidence="2">
    <location>
        <begin position="96"/>
        <end position="109"/>
    </location>
</feature>
<accession>A0AAD6D3D3</accession>
<feature type="compositionally biased region" description="Basic residues" evidence="2">
    <location>
        <begin position="3718"/>
        <end position="3729"/>
    </location>
</feature>
<feature type="compositionally biased region" description="Polar residues" evidence="2">
    <location>
        <begin position="2063"/>
        <end position="2072"/>
    </location>
</feature>
<feature type="compositionally biased region" description="Polar residues" evidence="2">
    <location>
        <begin position="4642"/>
        <end position="4659"/>
    </location>
</feature>
<feature type="compositionally biased region" description="Low complexity" evidence="2">
    <location>
        <begin position="2089"/>
        <end position="2107"/>
    </location>
</feature>
<feature type="compositionally biased region" description="Basic residues" evidence="2">
    <location>
        <begin position="4988"/>
        <end position="5001"/>
    </location>
</feature>
<feature type="compositionally biased region" description="Acidic residues" evidence="2">
    <location>
        <begin position="4627"/>
        <end position="4638"/>
    </location>
</feature>
<feature type="region of interest" description="Disordered" evidence="2">
    <location>
        <begin position="4962"/>
        <end position="5086"/>
    </location>
</feature>
<feature type="compositionally biased region" description="Acidic residues" evidence="2">
    <location>
        <begin position="4115"/>
        <end position="4124"/>
    </location>
</feature>
<feature type="compositionally biased region" description="Basic and acidic residues" evidence="2">
    <location>
        <begin position="1313"/>
        <end position="1338"/>
    </location>
</feature>
<gene>
    <name evidence="3" type="ORF">N7494_002127</name>
</gene>
<feature type="compositionally biased region" description="Polar residues" evidence="2">
    <location>
        <begin position="2926"/>
        <end position="2938"/>
    </location>
</feature>
<feature type="compositionally biased region" description="Low complexity" evidence="2">
    <location>
        <begin position="2859"/>
        <end position="2869"/>
    </location>
</feature>
<feature type="compositionally biased region" description="Acidic residues" evidence="2">
    <location>
        <begin position="4751"/>
        <end position="4764"/>
    </location>
</feature>
<feature type="compositionally biased region" description="Basic and acidic residues" evidence="2">
    <location>
        <begin position="1586"/>
        <end position="1615"/>
    </location>
</feature>
<feature type="compositionally biased region" description="Basic residues" evidence="2">
    <location>
        <begin position="3100"/>
        <end position="3110"/>
    </location>
</feature>
<feature type="compositionally biased region" description="Basic and acidic residues" evidence="2">
    <location>
        <begin position="1928"/>
        <end position="2012"/>
    </location>
</feature>
<feature type="compositionally biased region" description="Polar residues" evidence="2">
    <location>
        <begin position="3131"/>
        <end position="3144"/>
    </location>
</feature>
<feature type="compositionally biased region" description="Low complexity" evidence="2">
    <location>
        <begin position="2512"/>
        <end position="2526"/>
    </location>
</feature>
<feature type="compositionally biased region" description="Low complexity" evidence="2">
    <location>
        <begin position="3752"/>
        <end position="3780"/>
    </location>
</feature>
<feature type="compositionally biased region" description="Polar residues" evidence="2">
    <location>
        <begin position="2648"/>
        <end position="2660"/>
    </location>
</feature>
<feature type="compositionally biased region" description="Basic and acidic residues" evidence="2">
    <location>
        <begin position="1470"/>
        <end position="1480"/>
    </location>
</feature>
<dbReference type="InterPro" id="IPR053268">
    <property type="entry name" value="Woronin_anchor"/>
</dbReference>
<feature type="compositionally biased region" description="Polar residues" evidence="2">
    <location>
        <begin position="3672"/>
        <end position="3685"/>
    </location>
</feature>
<feature type="compositionally biased region" description="Low complexity" evidence="2">
    <location>
        <begin position="2961"/>
        <end position="2978"/>
    </location>
</feature>
<sequence>MFKALMGGGRSDTRSTTSSSSKSRRRADSTKSSHSRKSSRGDDRDRALEEDESPYPPSASGSRRGPSSVAGDSVASTYMTAEPEPIGSPSPMIVERTPKRKDSDRESKSSRRRTRDRSESRERDKGKSRRSVVDGVYDVDDERNRRERQRTQPVEPYVPPISTSMPSSAPAAQFPIDMGAPEFSQFPGQFPHEPSSGSPHHGASPPHVVSPPAPFDPHVQQQFPGQFPVTSAGAYYPPNNPAGAAADYYGDQGQSVGASDGGLAVSQPPPEPSSLGELGAAADYFDDSFQVPEGPANLTSSKPPKPGKIDSKPTRPSKPSKISSSSAVPAVAAAGVAAYGLSSAMSSHHSESYNETTTVHHSNSYPQPAAPLNSVPSASKPPQSHGIGAGVGAAAAGAAAGYMLGHQHHASSPENASQYTFQNYEQPPSAGLAPHGSGPSNAVMPGGPEGYPMQNPGFYPHGTGALAMRHRPQGPLSKFADFWRDPEGVGRFEDYTEYIGVCKYCFEPGSSCLDAPRKHHYHGRRHSSDRYSSSGASRVSKLSRYQSSEDESRRRKKSHRSNKSTSWLPALGLFAGKEFKDSYSVRPSRGADDRVSSYDAETTSVSDRRSYTSRGVIRRPSSPREHYPESRHSHRTRSRSRSSSPSGHHSFVKEAALGAAIGGAALAVAKSNQRSRSRSPSRVERRKESSSSSSFLDVSRPSKSRSGFTSFFTSSSENRKKQKNRSKRKGFFSFNSSSSSSLDADLAFGTGFAKKLKSKKEKKGKKKEDVNAALLGLGATATALAASSPGRGRTTGQILSARDIRSRRSEYTSSANEESEWIDADSDDQSSESVASALAFGGSSADSGSDSSRSGWGFFGFNKKKKSKKEKKSSLGNAALAAGAGALGGAALASIARERDSRVSNSSGSLQQVYPTATSDPTRFDATRISPSVMSGEPPLVRPGAIPLQQPQPVTPVSQAVYTTQGSLPASIPAYSAPEASLVFASDPVFDQHFQGPRDPAYVAEDRQSDRRKHRRSDSTPIFPIQESSIPGPKRRSTAREAASVSFDLTEKQEEQQRLREKYAQSNTDNVYPAVQLIDREAEDAKRDEDRREFERQERRRREQEDEDRRRKEQEAEDRRRRQQEDEDRRRSQKEDEDRRRRQQDEEDRRRRQQEDEDRLRRKQEDEDRRRDSRPEKDSSSWAEAAAIGALSGAAASTIMSSRKTDYPEASEASSDRYSKRREKRRKEREESRMESSIVSRPDVATPIEEPVAPVLYEEEEKRTSPRRSPRSSPVYESYADFYAPDLHGSADQEKHSRDSGDPPKIVEVVPASEREREQPDVFKDTEDVPHPFAREPYEGYSLPFRVPALIYTKPTPEQSINGSACGVNSPIAPAETSVEPVYEHERQAEPKAKPEPEHQPEVESEVEPEHAPEPDVKYPQRFTTGSRVSWGHDKTHEYEVPSSSEHDPTDYDISPLDDQTKEFPLTTSEDEKKPVSKNDFGDDIEFAAIIAAGTEAAGFDPSVVLNDPKYHTRTSPPGSEDEGVFSPRSKWNDEKEKPHGFVEGEVESHELDQSKEIQPPQHVIEDKPFYSEPEYITNDQIPSSETRERGSIAQRVMEELDRKASPPSYAEHDVFSMPGGFDTPVEPREPVQSRDDSRSVVSAPVGREIEKSRKSRPSGDEFDLSRDIAPAVLEGAEAIDDEEKKKHRKRRSKRDSDTFSVGAESVVTVDDDDDKSERRRRRHRSSRDDIDDAASTFTVEDDDGKSERRRRRHHSSRDDDDAASTFTVDDDDKSERRRRRHRSSRDDNDDAASTFTVEDDDGKSERRRRSHRSKHGDDDDDARSVRSTRSTGEDDAKSERRTHSRHSSRDSLVDDRDKRRSKDDKEKSGGILRSLFGSRVSAPEERRSSSRSSSLDKRVSRDAVSEAGVDDEKRRRKKRSSSSRHSSSGEKLEGYDSDKVSVKDDANLEEYRSKRQEKEEQRRQRYGDIVDSGRRRESEKDGKRSEYNDDSDKSFLGDRPEMLPAAERDEYGASGLEETAEATPKPFNFPRAAEKAHDLAPKSQSRPSSPEMSRNQDESRRMSLSRSTESPTAVPLHFRRPPMSPGLPRSVPSETTTPPSSTGSPTQSRHRRPKSVEMSGEMRPLFLVERHGAAKVEPEVDEKLPSLPSSKASSRAPSIENLRELNDEDAVRSWEPLDPSPLMDSRRPTGLKISTEQANEREVDYDVLSSQQVTPTAQNFGEFSESAKKEKRKPEFYSPSDLLRDPAAYPDPSSSNIENLPSPEGSVITVRDHPEHAGADKERELEREVPQDAISQPSEESSSVEKSLPDATGLGFAGLVDAAVIAAAKDDSMCVDCTDNEVSEPVIQPDDHRAADVADNTVTEKSLPETNIEPSIAPGTEIQGFADVVDAAVAAQASSNDKPVDEELGEPGTAIEEQPPTQLELEPPVEIEANRDLVPESSDQPIEPSQPEEEPVVDETKETKSQKKKKKKAKKKQAEESADLPAEPATTTEEQIPALDATEGESRSLEPEPAVVAESEVLSEPQPESVSVEAPRELEVETAALESTEALTPIDEQLPPTAEPDSTSSIPVEAESVEPAIAPESEAQPQPEAAVTDAVTDDQPEEPAGLSKKEARKNKKKNKKNKSVSSTTGEEDAPQDVVEEQSQETVPTSIENQPQQEDRDLATQTGDILETSKIPALEESAEKHTTQDSSVADAPVQSEQESSEFQDSWEMVEPAGAQESIEEQNAQDLSMSTDSFTAIEAPTPELQEAEATEQAKDISLPEATPDVVATPEETAETDSDAFHEAVEEQTTLNEEGKDVETKPSTEAVADIATPAPAEPQETKLEESSETQSKKSKKNKKKNRKSVVFDEAEAPAEPQPSSEPEQLSKDISPEESASVAPAELPESGDAEAPVPLEAAKDVPLLTTEEAVTEVAPLASEQDVATQESELTPSAQVDEEPATLNEPVKEVQETQDQPAAAVEAEPEVPLTAAQKKAAKKAAKKKAKQESVPSIPDEQTPAEGPSTEGQPAEPQVDDSVETQVTPLVSEEPAADVPALISEEDVVSQEPEPTPSDQAVDEEPTTVNEPVKEVEETQDQPAAVVEAEPEVPLTAAQKKAAKKAAKKKAKQESVSSTTDEQIPTEVPSAEPQTNDPVESQVTETAEPVPEAKAAPVDEVMETPGIEVGQTEKKETRELQAEPEAAPADEVKQTPVIEAGPAEIEETRELQVEPESEPVQEPEPEPSMDTVAETPFHEAPQPEVEETKELEAVSDPTLDTAVETPAQPTEAESFKEVSEVPQENAAVEQLSEEPPAGLSKSQKKKWKERQRKLQQQSMSSAPETPAAESAPEPEILAAEPSNETEAASTEAPAPETTSEPATEIPAESSKDVQDSLESETVESSKDAVGEAPANEEAALPTTEEAALPTTDVDAAEPSQDTQAEPVAEARVSLEVPPVADLAQEEEIQAEPVETQQPKEDESIMLPAEETLADSREAETPREEPEAPAVESEQPMSAAEKRKEKKKNKRKSKQLESQSSAETEPSLEQIATEKVEEPTAEAESAVPAEIPSSTVEEAPAVVEPVVTEAVPAETEPEPKADEKPDFEESQDASALDKEVPVEAPTDDAIGRASEIGAEQTADAGAVSEEMPSEVMNAEIAETAAATEATEDSKDVVSAENLPPSEEPTDDKPISNQLAEETSTGEDPSSEAPPEEPAAPVLDSAPAEQAEDTELIASGSKKKNKKKKKKGQSTPTEQESQADSQEPPKEEPAAVEPAAVEPAADEPVAAESAAVEPAADEPATVKDIVPTRDNDVAVLTEEPGSTEESKPQEDQTEVLAVQQPSAEAEPAESEPASKKSKKKKNKRKTVAFEDSNDVTQADTQSEQEPSKEVIPSEDTPEERVLTEEPAQTTSEKEMTEPDTTIEEASKEAVEPVEAVLASEQAPEAGIQEPSTSEASKEVEDASAAVQLDEQPEAMTTTAEVEEEDPELANLSPKEKKKRKKQKEKERKKMAKSLDLTAEEPSTPTETPQEPESEGLQTQDEQTAALKDSKIAEVVDTDAAEQEAADVQPEVEKNEYHLDDQLIEPETTTSVEETISEEATPAHLYEQQLTTIIAEPSAEADAPKEPEGLSEPTTEAEPDTEMTAEERRKAKRAEKKKKRKSKNLSTDEGPAESDPTDATTIAQDAENDTTEPNTSVTAPSPAEDDGKEHQSHDIGTPDVPAQNLTSTDDIVSSQVEQPQLDNLSDYPPQPVLERSNDFGEADDGVEQGSEETAPIALAAEEAPASEEKEVGVEEVVEEKVDETFEKDLENVLKEEERGEENVEAVDLKEEPSMEEKEMAVNQESALEVPEETPAETTKDTAASIVPEPAAVEEPETSKKQKKKNKKNKKKQQEEESIEAEPSAEPEASAAEDKEQPETVSFALEQNQTEEIPELESAPAIEDVPVDQDQRTGDVPEPQPVENVDPLKEIENVEEAEAQTQENTQGEEFEPSTTGIEIPEEHPDAQNTPEAEDAADAKEPAILPSETVEETNDSAPKATEEEQPPAASDEVKSVELFTEVPSQETAVEQSKEAPAPSPGTLEETAAVDPVAEESVDEFKGLSKKQRKKKMAEKAAAAAAAAAAIEAEKAVEPLPLDEVLTADHVPEPTEETPQLEEDVQPATDVQLQPESADMNTSEQPVPSIAEPAEDVADKSIETPLQPDENVAEETVAAELELSKKEKRKAKKKSKQGSADLTADLNEVAAQASEAERPNTTLSAEAPGIDEPKDIVPEPELELPTEEPYEENAREIEQIEPATGPDYEKPAEEAVVQQEDEPQKTDAVALSGPLDLTPPAEADVQHTSVERAQDAAQEVALEREEQIDEEEAEIQAQTSEQEEKPVTEESFRDLPRDLPQQAEGIVLDPKKMSKKELRKAKKKGLLLEDLPVDQEEQVMPESSTTVSKDAEIPPLEPTAEIEEVPSHEAQPTFELAPPIEQDLQLLTEVETSTESAPILSEPTADEPELSLSRKASKASKKAKKAKKGQALDFELPSNVTDDQELALSANKELSFKEEPELEAPMPDETTQDDEWPRIEWEQGKSTNTAPFHDQTTKPEPESVAAIPASEVIEEYDEHAIPVALQEAKELQTVSDEPLSKSAKKKAKKNKRKSEQAILAEPAESAQEPSHAQADLATESTPEPLADVSASREIEVEPPARSLTPGGSSVANLFPGLPRAGFRLKKTAASVKDSAEDETTEDLQANRDIAIPVSEAPPTTEPKEILKTSADALPETTNETSLALEQGASPTKATSTEKPIEEPEFPMSRELFLEETASTPMHSAPREQSPMLFSSSPPTRAEEPSSPPHLLPSQMEVADESSCELRRTTSVIHGRHQHTPRTWNLEEQSIPAMAPSPPRSLFGGPFGEHDSISRPRTPLGTIAEQEPGDGHKGTTAQHGTPRLEIKPEHVLRPVTPERPVPTARSISPVRKFTDNSHGRGRWPTPENEARRSQEDLSRSRSGGESPILKTPEQGMPVLRPSGSKGTLRRTNRSTSSDLRAASRALDAQPPSNLDLDQLPSSSSYDPVTDKGKRPMRNMSDVYEGWGETPSSPRSPSRPPSVRHRRSIQHLQDLESRLDQLISDNRLLAAARDEAEERLRNSSVARRKSDQALYTSGADLRDSKAEIEQLKSSVDWLQKETTRLTQENEGLTASNAALAAAHAAEVSNVRESSTRELDVLRSQHNDLSSQVDERVRQEIESALAQKDAELRRLREDLEVARDKVKELQQQISASVHDNALVFRDEEFFDAACQKLCGHVQQWVLRFSKHSDHRRCRALSELHDEKIADRFDNALLDGSDADTLLSDRVRRRDVFMSVVMTMVWEYIFTRYLFGMDREQRQKLKSLEKQLAEVGPRRAVHRWRATTLTLLSRRPAFAAQRDSDTEAVALEIFGVLSRVLPPPSQMEAQLLESLRKVLRVAVNLSLEMRTQLAEFIMLPPLQPEYDTNGDLARQVYFNASLMNERSGETSSNDELEAQQAVVRIVLFPLVVKKGNDVGEGDDEVVVCPAQVLIARPGKDKKISRMMSGDRMSLDANKSVHSVAPSTFTMDMGSNQF</sequence>
<feature type="compositionally biased region" description="Low complexity" evidence="2">
    <location>
        <begin position="690"/>
        <end position="716"/>
    </location>
</feature>
<feature type="compositionally biased region" description="Polar residues" evidence="2">
    <location>
        <begin position="903"/>
        <end position="921"/>
    </location>
</feature>
<keyword evidence="1" id="KW-0175">Coiled coil</keyword>
<feature type="region of interest" description="Disordered" evidence="2">
    <location>
        <begin position="990"/>
        <end position="1338"/>
    </location>
</feature>
<feature type="compositionally biased region" description="Basic residues" evidence="2">
    <location>
        <begin position="5115"/>
        <end position="5125"/>
    </location>
</feature>
<name>A0AAD6D3D3_9EURO</name>
<feature type="compositionally biased region" description="Polar residues" evidence="2">
    <location>
        <begin position="2728"/>
        <end position="2741"/>
    </location>
</feature>
<dbReference type="PANTHER" id="PTHR40641">
    <property type="entry name" value="INVOLUCRIN REPEAT PROTEIN (AFU_ORTHOLOGUE AFUA_2G08060)"/>
    <property type="match status" value="1"/>
</dbReference>
<feature type="compositionally biased region" description="Acidic residues" evidence="2">
    <location>
        <begin position="3212"/>
        <end position="3226"/>
    </location>
</feature>
<feature type="compositionally biased region" description="Low complexity" evidence="2">
    <location>
        <begin position="2702"/>
        <end position="2711"/>
    </location>
</feature>
<feature type="compositionally biased region" description="Low complexity" evidence="2">
    <location>
        <begin position="3636"/>
        <end position="3646"/>
    </location>
</feature>
<feature type="compositionally biased region" description="Acidic residues" evidence="2">
    <location>
        <begin position="4375"/>
        <end position="4384"/>
    </location>
</feature>
<feature type="region of interest" description="Disordered" evidence="2">
    <location>
        <begin position="4620"/>
        <end position="4948"/>
    </location>
</feature>
<feature type="compositionally biased region" description="Basic and acidic residues" evidence="2">
    <location>
        <begin position="1382"/>
        <end position="1419"/>
    </location>
</feature>
<feature type="compositionally biased region" description="Low complexity" evidence="2">
    <location>
        <begin position="4251"/>
        <end position="4263"/>
    </location>
</feature>
<feature type="region of interest" description="Disordered" evidence="2">
    <location>
        <begin position="516"/>
        <end position="564"/>
    </location>
</feature>
<feature type="compositionally biased region" description="Gly residues" evidence="2">
    <location>
        <begin position="1"/>
        <end position="10"/>
    </location>
</feature>
<feature type="compositionally biased region" description="Polar residues" evidence="2">
    <location>
        <begin position="2209"/>
        <end position="2222"/>
    </location>
</feature>
<feature type="compositionally biased region" description="Low complexity" evidence="2">
    <location>
        <begin position="530"/>
        <end position="540"/>
    </location>
</feature>
<feature type="compositionally biased region" description="Low complexity" evidence="2">
    <location>
        <begin position="3082"/>
        <end position="3099"/>
    </location>
</feature>
<feature type="compositionally biased region" description="Basic residues" evidence="2">
    <location>
        <begin position="3836"/>
        <end position="3847"/>
    </location>
</feature>
<feature type="compositionally biased region" description="Polar residues" evidence="2">
    <location>
        <begin position="2043"/>
        <end position="2054"/>
    </location>
</feature>
<feature type="compositionally biased region" description="Low complexity" evidence="2">
    <location>
        <begin position="58"/>
        <end position="68"/>
    </location>
</feature>
<feature type="compositionally biased region" description="Low complexity" evidence="2">
    <location>
        <begin position="731"/>
        <end position="741"/>
    </location>
</feature>
<feature type="compositionally biased region" description="Polar residues" evidence="2">
    <location>
        <begin position="4203"/>
        <end position="4223"/>
    </location>
</feature>
<feature type="compositionally biased region" description="Low complexity" evidence="2">
    <location>
        <begin position="3317"/>
        <end position="3367"/>
    </location>
</feature>
<feature type="compositionally biased region" description="Acidic residues" evidence="2">
    <location>
        <begin position="2634"/>
        <end position="2647"/>
    </location>
</feature>
<dbReference type="PANTHER" id="PTHR40641:SF2">
    <property type="entry name" value="INVOLUCRIN REPEAT PROTEIN"/>
    <property type="match status" value="1"/>
</dbReference>
<feature type="region of interest" description="Disordered" evidence="2">
    <location>
        <begin position="1"/>
        <end position="327"/>
    </location>
</feature>
<feature type="region of interest" description="Disordered" evidence="2">
    <location>
        <begin position="1501"/>
        <end position="2311"/>
    </location>
</feature>
<feature type="compositionally biased region" description="Polar residues" evidence="2">
    <location>
        <begin position="3113"/>
        <end position="3122"/>
    </location>
</feature>
<feature type="compositionally biased region" description="Acidic residues" evidence="2">
    <location>
        <begin position="1759"/>
        <end position="1773"/>
    </location>
</feature>
<comment type="caution">
    <text evidence="3">The sequence shown here is derived from an EMBL/GenBank/DDBJ whole genome shotgun (WGS) entry which is preliminary data.</text>
</comment>
<feature type="compositionally biased region" description="Low complexity" evidence="2">
    <location>
        <begin position="191"/>
        <end position="207"/>
    </location>
</feature>
<reference evidence="3 4" key="1">
    <citation type="journal article" date="2023" name="IMA Fungus">
        <title>Comparative genomic study of the Penicillium genus elucidates a diverse pangenome and 15 lateral gene transfer events.</title>
        <authorList>
            <person name="Petersen C."/>
            <person name="Sorensen T."/>
            <person name="Nielsen M.R."/>
            <person name="Sondergaard T.E."/>
            <person name="Sorensen J.L."/>
            <person name="Fitzpatrick D.A."/>
            <person name="Frisvad J.C."/>
            <person name="Nielsen K.L."/>
        </authorList>
    </citation>
    <scope>NUCLEOTIDE SEQUENCE [LARGE SCALE GENOMIC DNA]</scope>
    <source>
        <strain evidence="3 4">IBT 35679</strain>
    </source>
</reference>
<feature type="region of interest" description="Disordered" evidence="2">
    <location>
        <begin position="584"/>
        <end position="655"/>
    </location>
</feature>
<feature type="compositionally biased region" description="Basic and acidic residues" evidence="2">
    <location>
        <begin position="2271"/>
        <end position="2291"/>
    </location>
</feature>
<feature type="compositionally biased region" description="Basic and acidic residues" evidence="2">
    <location>
        <begin position="116"/>
        <end position="125"/>
    </location>
</feature>
<feature type="compositionally biased region" description="Basic and acidic residues" evidence="2">
    <location>
        <begin position="4855"/>
        <end position="4870"/>
    </location>
</feature>
<feature type="compositionally biased region" description="Basic residues" evidence="2">
    <location>
        <begin position="4130"/>
        <end position="4143"/>
    </location>
</feature>
<feature type="coiled-coil region" evidence="1">
    <location>
        <begin position="5708"/>
        <end position="5749"/>
    </location>
</feature>
<feature type="compositionally biased region" description="Basic and acidic residues" evidence="2">
    <location>
        <begin position="1078"/>
        <end position="1179"/>
    </location>
</feature>
<feature type="compositionally biased region" description="Basic residues" evidence="2">
    <location>
        <begin position="2838"/>
        <end position="2849"/>
    </location>
</feature>
<feature type="compositionally biased region" description="Low complexity" evidence="2">
    <location>
        <begin position="4065"/>
        <end position="4080"/>
    </location>
</feature>
<feature type="compositionally biased region" description="Basic and acidic residues" evidence="2">
    <location>
        <begin position="2162"/>
        <end position="2173"/>
    </location>
</feature>
<protein>
    <recommendedName>
        <fullName evidence="5">Involucrin repeat protein</fullName>
    </recommendedName>
</protein>
<feature type="compositionally biased region" description="Low complexity" evidence="2">
    <location>
        <begin position="232"/>
        <end position="254"/>
    </location>
</feature>
<feature type="coiled-coil region" evidence="1">
    <location>
        <begin position="5583"/>
        <end position="5659"/>
    </location>
</feature>
<feature type="compositionally biased region" description="Low complexity" evidence="2">
    <location>
        <begin position="2146"/>
        <end position="2159"/>
    </location>
</feature>
<feature type="compositionally biased region" description="Low complexity" evidence="2">
    <location>
        <begin position="641"/>
        <end position="655"/>
    </location>
</feature>
<dbReference type="Proteomes" id="UP001220324">
    <property type="component" value="Unassembled WGS sequence"/>
</dbReference>
<feature type="compositionally biased region" description="Basic and acidic residues" evidence="2">
    <location>
        <begin position="2226"/>
        <end position="2236"/>
    </location>
</feature>
<feature type="compositionally biased region" description="Low complexity" evidence="2">
    <location>
        <begin position="1180"/>
        <end position="1197"/>
    </location>
</feature>
<feature type="compositionally biased region" description="Basic and acidic residues" evidence="2">
    <location>
        <begin position="2799"/>
        <end position="2808"/>
    </location>
</feature>
<feature type="compositionally biased region" description="Basic and acidic residues" evidence="2">
    <location>
        <begin position="5414"/>
        <end position="5424"/>
    </location>
</feature>
<feature type="compositionally biased region" description="Basic residues" evidence="2">
    <location>
        <begin position="4699"/>
        <end position="4709"/>
    </location>
</feature>
<feature type="compositionally biased region" description="Basic residues" evidence="2">
    <location>
        <begin position="3976"/>
        <end position="3992"/>
    </location>
</feature>
<feature type="compositionally biased region" description="Basic residues" evidence="2">
    <location>
        <begin position="3502"/>
        <end position="3511"/>
    </location>
</feature>
<feature type="compositionally biased region" description="Basic residues" evidence="2">
    <location>
        <begin position="3301"/>
        <end position="3312"/>
    </location>
</feature>
<dbReference type="EMBL" id="JAQIZZ010000002">
    <property type="protein sequence ID" value="KAJ5552749.1"/>
    <property type="molecule type" value="Genomic_DNA"/>
</dbReference>
<feature type="compositionally biased region" description="Polar residues" evidence="2">
    <location>
        <begin position="5248"/>
        <end position="5270"/>
    </location>
</feature>
<feature type="region of interest" description="Disordered" evidence="2">
    <location>
        <begin position="350"/>
        <end position="389"/>
    </location>
</feature>
<feature type="compositionally biased region" description="Basic and acidic residues" evidence="2">
    <location>
        <begin position="1049"/>
        <end position="1063"/>
    </location>
</feature>
<feature type="compositionally biased region" description="Basic and acidic residues" evidence="2">
    <location>
        <begin position="1431"/>
        <end position="1450"/>
    </location>
</feature>
<feature type="region of interest" description="Disordered" evidence="2">
    <location>
        <begin position="1356"/>
        <end position="1480"/>
    </location>
</feature>
<keyword evidence="4" id="KW-1185">Reference proteome</keyword>
<feature type="compositionally biased region" description="Polar residues" evidence="2">
    <location>
        <begin position="2294"/>
        <end position="2306"/>
    </location>
</feature>
<feature type="compositionally biased region" description="Basic and acidic residues" evidence="2">
    <location>
        <begin position="1832"/>
        <end position="1869"/>
    </location>
</feature>
<feature type="compositionally biased region" description="Basic residues" evidence="2">
    <location>
        <begin position="1806"/>
        <end position="1815"/>
    </location>
</feature>
<feature type="region of interest" description="Disordered" evidence="2">
    <location>
        <begin position="5104"/>
        <end position="5579"/>
    </location>
</feature>
<evidence type="ECO:0000256" key="2">
    <source>
        <dbReference type="SAM" id="MobiDB-lite"/>
    </source>
</evidence>
<feature type="region of interest" description="Disordered" evidence="2">
    <location>
        <begin position="783"/>
        <end position="855"/>
    </location>
</feature>
<feature type="compositionally biased region" description="Basic residues" evidence="2">
    <location>
        <begin position="720"/>
        <end position="730"/>
    </location>
</feature>
<feature type="region of interest" description="Disordered" evidence="2">
    <location>
        <begin position="424"/>
        <end position="458"/>
    </location>
</feature>
<feature type="compositionally biased region" description="Low complexity" evidence="2">
    <location>
        <begin position="833"/>
        <end position="855"/>
    </location>
</feature>
<feature type="compositionally biased region" description="Basic residues" evidence="2">
    <location>
        <begin position="2979"/>
        <end position="2989"/>
    </location>
</feature>
<feature type="compositionally biased region" description="Basic and acidic residues" evidence="2">
    <location>
        <begin position="4051"/>
        <end position="4061"/>
    </location>
</feature>
<feature type="region of interest" description="Disordered" evidence="2">
    <location>
        <begin position="2395"/>
        <end position="4585"/>
    </location>
</feature>
<feature type="compositionally biased region" description="Low complexity" evidence="2">
    <location>
        <begin position="4000"/>
        <end position="4011"/>
    </location>
</feature>
<proteinExistence type="predicted"/>
<feature type="compositionally biased region" description="Acidic residues" evidence="2">
    <location>
        <begin position="4240"/>
        <end position="4250"/>
    </location>
</feature>
<feature type="compositionally biased region" description="Basic residues" evidence="2">
    <location>
        <begin position="4360"/>
        <end position="4370"/>
    </location>
</feature>
<feature type="compositionally biased region" description="Polar residues" evidence="2">
    <location>
        <begin position="3855"/>
        <end position="3865"/>
    </location>
</feature>
<feature type="compositionally biased region" description="Basic and acidic residues" evidence="2">
    <location>
        <begin position="622"/>
        <end position="631"/>
    </location>
</feature>
<feature type="region of interest" description="Disordered" evidence="2">
    <location>
        <begin position="667"/>
        <end position="744"/>
    </location>
</feature>
<feature type="compositionally biased region" description="Acidic residues" evidence="2">
    <location>
        <begin position="817"/>
        <end position="830"/>
    </location>
</feature>
<feature type="compositionally biased region" description="Basic residues" evidence="2">
    <location>
        <begin position="2467"/>
        <end position="2476"/>
    </location>
</feature>
<feature type="compositionally biased region" description="Basic and acidic residues" evidence="2">
    <location>
        <begin position="1648"/>
        <end position="1667"/>
    </location>
</feature>
<feature type="compositionally biased region" description="Basic and acidic residues" evidence="2">
    <location>
        <begin position="4266"/>
        <end position="4319"/>
    </location>
</feature>
<evidence type="ECO:0000313" key="4">
    <source>
        <dbReference type="Proteomes" id="UP001220324"/>
    </source>
</evidence>
<feature type="compositionally biased region" description="Basic and acidic residues" evidence="2">
    <location>
        <begin position="1289"/>
        <end position="1302"/>
    </location>
</feature>
<feature type="compositionally biased region" description="Basic residues" evidence="2">
    <location>
        <begin position="2615"/>
        <end position="2627"/>
    </location>
</feature>
<feature type="compositionally biased region" description="Low complexity" evidence="2">
    <location>
        <begin position="2417"/>
        <end position="2429"/>
    </location>
</feature>
<feature type="compositionally biased region" description="Basic and acidic residues" evidence="2">
    <location>
        <begin position="3170"/>
        <end position="3180"/>
    </location>
</feature>
<feature type="compositionally biased region" description="Low complexity" evidence="2">
    <location>
        <begin position="3553"/>
        <end position="3572"/>
    </location>
</feature>
<organism evidence="3 4">
    <name type="scientific">Penicillium frequentans</name>
    <dbReference type="NCBI Taxonomy" id="3151616"/>
    <lineage>
        <taxon>Eukaryota</taxon>
        <taxon>Fungi</taxon>
        <taxon>Dikarya</taxon>
        <taxon>Ascomycota</taxon>
        <taxon>Pezizomycotina</taxon>
        <taxon>Eurotiomycetes</taxon>
        <taxon>Eurotiomycetidae</taxon>
        <taxon>Eurotiales</taxon>
        <taxon>Aspergillaceae</taxon>
        <taxon>Penicillium</taxon>
    </lineage>
</organism>
<feature type="compositionally biased region" description="Basic and acidic residues" evidence="2">
    <location>
        <begin position="2129"/>
        <end position="2145"/>
    </location>
</feature>
<feature type="compositionally biased region" description="Low complexity" evidence="2">
    <location>
        <begin position="3390"/>
        <end position="3410"/>
    </location>
</feature>
<feature type="compositionally biased region" description="Polar residues" evidence="2">
    <location>
        <begin position="3730"/>
        <end position="3742"/>
    </location>
</feature>
<evidence type="ECO:0008006" key="5">
    <source>
        <dbReference type="Google" id="ProtNLM"/>
    </source>
</evidence>
<feature type="compositionally biased region" description="Basic and acidic residues" evidence="2">
    <location>
        <begin position="5460"/>
        <end position="5471"/>
    </location>
</feature>
<evidence type="ECO:0000256" key="1">
    <source>
        <dbReference type="SAM" id="Coils"/>
    </source>
</evidence>
<feature type="compositionally biased region" description="Basic and acidic residues" evidence="2">
    <location>
        <begin position="1883"/>
        <end position="1905"/>
    </location>
</feature>
<feature type="region of interest" description="Disordered" evidence="2">
    <location>
        <begin position="896"/>
        <end position="952"/>
    </location>
</feature>
<feature type="compositionally biased region" description="Low complexity" evidence="2">
    <location>
        <begin position="317"/>
        <end position="327"/>
    </location>
</feature>
<evidence type="ECO:0000313" key="3">
    <source>
        <dbReference type="EMBL" id="KAJ5552749.1"/>
    </source>
</evidence>
<feature type="compositionally biased region" description="Basic residues" evidence="2">
    <location>
        <begin position="517"/>
        <end position="527"/>
    </location>
</feature>
<feature type="compositionally biased region" description="Low complexity" evidence="2">
    <location>
        <begin position="3146"/>
        <end position="3158"/>
    </location>
</feature>